<evidence type="ECO:0000259" key="1">
    <source>
        <dbReference type="Pfam" id="PF00582"/>
    </source>
</evidence>
<name>A0A1H3CXN9_9EURY</name>
<accession>A0A1H3CXN9</accession>
<reference evidence="3" key="1">
    <citation type="submission" date="2016-10" db="EMBL/GenBank/DDBJ databases">
        <authorList>
            <person name="Varghese N."/>
            <person name="Submissions S."/>
        </authorList>
    </citation>
    <scope>NUCLEOTIDE SEQUENCE [LARGE SCALE GENOMIC DNA]</scope>
    <source>
        <strain evidence="3">CGMCC 1.10118</strain>
    </source>
</reference>
<dbReference type="InterPro" id="IPR014729">
    <property type="entry name" value="Rossmann-like_a/b/a_fold"/>
</dbReference>
<dbReference type="SUPFAM" id="SSF52402">
    <property type="entry name" value="Adenine nucleotide alpha hydrolases-like"/>
    <property type="match status" value="1"/>
</dbReference>
<dbReference type="EMBL" id="FNPB01000001">
    <property type="protein sequence ID" value="SDX58846.1"/>
    <property type="molecule type" value="Genomic_DNA"/>
</dbReference>
<dbReference type="AlphaFoldDB" id="A0A1H3CXN9"/>
<dbReference type="Gene3D" id="3.40.50.620">
    <property type="entry name" value="HUPs"/>
    <property type="match status" value="1"/>
</dbReference>
<dbReference type="STRING" id="660517.SAMN04487946_101250"/>
<dbReference type="OrthoDB" id="303270at2157"/>
<evidence type="ECO:0000313" key="3">
    <source>
        <dbReference type="Proteomes" id="UP000199170"/>
    </source>
</evidence>
<proteinExistence type="predicted"/>
<sequence>MHLLLPFDIVPVESRVPQSAFGVSPTSERAVRYAFEVFGRHDDLSVTAVELSAETISLEENLGVADIRSLANERDVDADIRQHSVTDVDSMASLREEILDIVETEDVDAVVMGYEEASFDDAAFAGSTVEQVLAERGVPVVLVP</sequence>
<dbReference type="InterPro" id="IPR006016">
    <property type="entry name" value="UspA"/>
</dbReference>
<keyword evidence="3" id="KW-1185">Reference proteome</keyword>
<organism evidence="2 3">
    <name type="scientific">Halobellus clavatus</name>
    <dbReference type="NCBI Taxonomy" id="660517"/>
    <lineage>
        <taxon>Archaea</taxon>
        <taxon>Methanobacteriati</taxon>
        <taxon>Methanobacteriota</taxon>
        <taxon>Stenosarchaea group</taxon>
        <taxon>Halobacteria</taxon>
        <taxon>Halobacteriales</taxon>
        <taxon>Haloferacaceae</taxon>
        <taxon>Halobellus</taxon>
    </lineage>
</organism>
<protein>
    <submittedName>
        <fullName evidence="2">Universal stress protein family protein</fullName>
    </submittedName>
</protein>
<dbReference type="Proteomes" id="UP000199170">
    <property type="component" value="Unassembled WGS sequence"/>
</dbReference>
<dbReference type="Pfam" id="PF00582">
    <property type="entry name" value="Usp"/>
    <property type="match status" value="1"/>
</dbReference>
<dbReference type="RefSeq" id="WP_089764258.1">
    <property type="nucleotide sequence ID" value="NZ_FNPB01000001.1"/>
</dbReference>
<evidence type="ECO:0000313" key="2">
    <source>
        <dbReference type="EMBL" id="SDX58846.1"/>
    </source>
</evidence>
<feature type="domain" description="UspA" evidence="1">
    <location>
        <begin position="24"/>
        <end position="144"/>
    </location>
</feature>
<gene>
    <name evidence="2" type="ORF">SAMN04487946_101250</name>
</gene>